<keyword evidence="7" id="KW-0804">Transcription</keyword>
<dbReference type="CDD" id="cd00383">
    <property type="entry name" value="trans_reg_C"/>
    <property type="match status" value="1"/>
</dbReference>
<dbReference type="Pfam" id="PF00486">
    <property type="entry name" value="Trans_reg_C"/>
    <property type="match status" value="1"/>
</dbReference>
<dbReference type="GO" id="GO:0005829">
    <property type="term" value="C:cytosol"/>
    <property type="evidence" value="ECO:0007669"/>
    <property type="project" value="TreeGrafter"/>
</dbReference>
<dbReference type="InterPro" id="IPR036388">
    <property type="entry name" value="WH-like_DNA-bd_sf"/>
</dbReference>
<feature type="modified residue" description="4-aspartylphosphate" evidence="8">
    <location>
        <position position="51"/>
    </location>
</feature>
<dbReference type="SMART" id="SM00448">
    <property type="entry name" value="REC"/>
    <property type="match status" value="1"/>
</dbReference>
<dbReference type="Gene3D" id="6.10.250.690">
    <property type="match status" value="1"/>
</dbReference>
<evidence type="ECO:0000256" key="5">
    <source>
        <dbReference type="ARBA" id="ARBA00023015"/>
    </source>
</evidence>
<dbReference type="FunFam" id="3.40.50.2300:FF:000002">
    <property type="entry name" value="DNA-binding response regulator PhoP"/>
    <property type="match status" value="1"/>
</dbReference>
<dbReference type="PANTHER" id="PTHR48111">
    <property type="entry name" value="REGULATOR OF RPOS"/>
    <property type="match status" value="1"/>
</dbReference>
<evidence type="ECO:0000256" key="4">
    <source>
        <dbReference type="ARBA" id="ARBA00023012"/>
    </source>
</evidence>
<keyword evidence="6 9" id="KW-0238">DNA-binding</keyword>
<evidence type="ECO:0000313" key="13">
    <source>
        <dbReference type="Proteomes" id="UP000192505"/>
    </source>
</evidence>
<proteinExistence type="predicted"/>
<dbReference type="GO" id="GO:0006355">
    <property type="term" value="P:regulation of DNA-templated transcription"/>
    <property type="evidence" value="ECO:0007669"/>
    <property type="project" value="InterPro"/>
</dbReference>
<dbReference type="InterPro" id="IPR001867">
    <property type="entry name" value="OmpR/PhoB-type_DNA-bd"/>
</dbReference>
<dbReference type="CDD" id="cd17624">
    <property type="entry name" value="REC_OmpR_PmrA-like"/>
    <property type="match status" value="1"/>
</dbReference>
<feature type="domain" description="Response regulatory" evidence="10">
    <location>
        <begin position="2"/>
        <end position="116"/>
    </location>
</feature>
<comment type="caution">
    <text evidence="12">The sequence shown here is derived from an EMBL/GenBank/DDBJ whole genome shotgun (WGS) entry which is preliminary data.</text>
</comment>
<sequence>MRLLILEDDVQLADALGTGLRQLGHVVDCFSDGARADAALGTASYDALVLDLGLPGADGMVWLRRWRQRGMVLPVLILTARDGLEQRIAGLDAGADDYLIKPMRIEELAARLRALLRRATGRSQSEWVHGDLRYDPSTRQVHWQDQPVELTARETGLLEILLKHPQRVLSKTQLQEQMYDWSGGEPESNALEVHIHHLRRKIHPTVVRTIRGLGYALGPASGTTMETA</sequence>
<dbReference type="EMBL" id="MTEI01000007">
    <property type="protein sequence ID" value="OQW87619.1"/>
    <property type="molecule type" value="Genomic_DNA"/>
</dbReference>
<dbReference type="InterPro" id="IPR039420">
    <property type="entry name" value="WalR-like"/>
</dbReference>
<evidence type="ECO:0000256" key="3">
    <source>
        <dbReference type="ARBA" id="ARBA00022553"/>
    </source>
</evidence>
<dbReference type="SMART" id="SM00862">
    <property type="entry name" value="Trans_reg_C"/>
    <property type="match status" value="1"/>
</dbReference>
<dbReference type="Proteomes" id="UP000192505">
    <property type="component" value="Unassembled WGS sequence"/>
</dbReference>
<evidence type="ECO:0000256" key="8">
    <source>
        <dbReference type="PROSITE-ProRule" id="PRU00169"/>
    </source>
</evidence>
<organism evidence="12 13">
    <name type="scientific">Rhodoferax ferrireducens</name>
    <dbReference type="NCBI Taxonomy" id="192843"/>
    <lineage>
        <taxon>Bacteria</taxon>
        <taxon>Pseudomonadati</taxon>
        <taxon>Pseudomonadota</taxon>
        <taxon>Betaproteobacteria</taxon>
        <taxon>Burkholderiales</taxon>
        <taxon>Comamonadaceae</taxon>
        <taxon>Rhodoferax</taxon>
    </lineage>
</organism>
<dbReference type="InterPro" id="IPR011006">
    <property type="entry name" value="CheY-like_superfamily"/>
</dbReference>
<reference evidence="12 13" key="1">
    <citation type="submission" date="2017-01" db="EMBL/GenBank/DDBJ databases">
        <title>Novel large sulfur bacteria in the metagenomes of groundwater-fed chemosynthetic microbial mats in the Lake Huron basin.</title>
        <authorList>
            <person name="Sharrar A.M."/>
            <person name="Flood B.E."/>
            <person name="Bailey J.V."/>
            <person name="Jones D.S."/>
            <person name="Biddanda B."/>
            <person name="Ruberg S.A."/>
            <person name="Marcus D.N."/>
            <person name="Dick G.J."/>
        </authorList>
    </citation>
    <scope>NUCLEOTIDE SEQUENCE [LARGE SCALE GENOMIC DNA]</scope>
    <source>
        <strain evidence="12">A7</strain>
    </source>
</reference>
<dbReference type="PANTHER" id="PTHR48111:SF35">
    <property type="entry name" value="TRANSCRIPTIONAL REGULATORY PROTEIN QSEB"/>
    <property type="match status" value="1"/>
</dbReference>
<evidence type="ECO:0000256" key="2">
    <source>
        <dbReference type="ARBA" id="ARBA00022490"/>
    </source>
</evidence>
<comment type="subcellular location">
    <subcellularLocation>
        <location evidence="1">Cytoplasm</location>
    </subcellularLocation>
</comment>
<dbReference type="InterPro" id="IPR001789">
    <property type="entry name" value="Sig_transdc_resp-reg_receiver"/>
</dbReference>
<accession>A0A1W9KU87</accession>
<evidence type="ECO:0000259" key="11">
    <source>
        <dbReference type="PROSITE" id="PS51755"/>
    </source>
</evidence>
<feature type="DNA-binding region" description="OmpR/PhoB-type" evidence="9">
    <location>
        <begin position="124"/>
        <end position="219"/>
    </location>
</feature>
<dbReference type="Pfam" id="PF00072">
    <property type="entry name" value="Response_reg"/>
    <property type="match status" value="1"/>
</dbReference>
<feature type="domain" description="OmpR/PhoB-type" evidence="11">
    <location>
        <begin position="124"/>
        <end position="219"/>
    </location>
</feature>
<dbReference type="GO" id="GO:0000156">
    <property type="term" value="F:phosphorelay response regulator activity"/>
    <property type="evidence" value="ECO:0007669"/>
    <property type="project" value="TreeGrafter"/>
</dbReference>
<dbReference type="Gene3D" id="3.40.50.2300">
    <property type="match status" value="1"/>
</dbReference>
<evidence type="ECO:0000256" key="9">
    <source>
        <dbReference type="PROSITE-ProRule" id="PRU01091"/>
    </source>
</evidence>
<dbReference type="SUPFAM" id="SSF52172">
    <property type="entry name" value="CheY-like"/>
    <property type="match status" value="1"/>
</dbReference>
<protein>
    <submittedName>
        <fullName evidence="12">DNA-binding response regulator</fullName>
    </submittedName>
</protein>
<gene>
    <name evidence="12" type="ORF">BWK72_11900</name>
</gene>
<dbReference type="Gene3D" id="1.10.10.10">
    <property type="entry name" value="Winged helix-like DNA-binding domain superfamily/Winged helix DNA-binding domain"/>
    <property type="match status" value="1"/>
</dbReference>
<dbReference type="AlphaFoldDB" id="A0A1W9KU87"/>
<evidence type="ECO:0000256" key="1">
    <source>
        <dbReference type="ARBA" id="ARBA00004496"/>
    </source>
</evidence>
<dbReference type="PROSITE" id="PS50110">
    <property type="entry name" value="RESPONSE_REGULATORY"/>
    <property type="match status" value="1"/>
</dbReference>
<name>A0A1W9KU87_9BURK</name>
<keyword evidence="5" id="KW-0805">Transcription regulation</keyword>
<evidence type="ECO:0000256" key="7">
    <source>
        <dbReference type="ARBA" id="ARBA00023163"/>
    </source>
</evidence>
<dbReference type="GO" id="GO:0032993">
    <property type="term" value="C:protein-DNA complex"/>
    <property type="evidence" value="ECO:0007669"/>
    <property type="project" value="TreeGrafter"/>
</dbReference>
<keyword evidence="3 8" id="KW-0597">Phosphoprotein</keyword>
<evidence type="ECO:0000259" key="10">
    <source>
        <dbReference type="PROSITE" id="PS50110"/>
    </source>
</evidence>
<dbReference type="PROSITE" id="PS51755">
    <property type="entry name" value="OMPR_PHOB"/>
    <property type="match status" value="1"/>
</dbReference>
<keyword evidence="2" id="KW-0963">Cytoplasm</keyword>
<dbReference type="GO" id="GO:0000976">
    <property type="term" value="F:transcription cis-regulatory region binding"/>
    <property type="evidence" value="ECO:0007669"/>
    <property type="project" value="TreeGrafter"/>
</dbReference>
<keyword evidence="4" id="KW-0902">Two-component regulatory system</keyword>
<evidence type="ECO:0000256" key="6">
    <source>
        <dbReference type="ARBA" id="ARBA00023125"/>
    </source>
</evidence>
<evidence type="ECO:0000313" key="12">
    <source>
        <dbReference type="EMBL" id="OQW87619.1"/>
    </source>
</evidence>